<dbReference type="EMBL" id="CAEKDK010000006">
    <property type="protein sequence ID" value="CAB4283631.1"/>
    <property type="molecule type" value="Genomic_DNA"/>
</dbReference>
<reference evidence="1 3" key="2">
    <citation type="submission" date="2020-05" db="EMBL/GenBank/DDBJ databases">
        <authorList>
            <person name="Campoy J."/>
            <person name="Schneeberger K."/>
            <person name="Spophaly S."/>
        </authorList>
    </citation>
    <scope>NUCLEOTIDE SEQUENCE [LARGE SCALE GENOMIC DNA]</scope>
    <source>
        <strain evidence="1">PruArmRojPasFocal</strain>
    </source>
</reference>
<evidence type="ECO:0000313" key="4">
    <source>
        <dbReference type="Proteomes" id="UP000507245"/>
    </source>
</evidence>
<proteinExistence type="predicted"/>
<evidence type="ECO:0000313" key="3">
    <source>
        <dbReference type="Proteomes" id="UP000507222"/>
    </source>
</evidence>
<evidence type="ECO:0008006" key="5">
    <source>
        <dbReference type="Google" id="ProtNLM"/>
    </source>
</evidence>
<organism evidence="1 3">
    <name type="scientific">Prunus armeniaca</name>
    <name type="common">Apricot</name>
    <name type="synonym">Armeniaca vulgaris</name>
    <dbReference type="NCBI Taxonomy" id="36596"/>
    <lineage>
        <taxon>Eukaryota</taxon>
        <taxon>Viridiplantae</taxon>
        <taxon>Streptophyta</taxon>
        <taxon>Embryophyta</taxon>
        <taxon>Tracheophyta</taxon>
        <taxon>Spermatophyta</taxon>
        <taxon>Magnoliopsida</taxon>
        <taxon>eudicotyledons</taxon>
        <taxon>Gunneridae</taxon>
        <taxon>Pentapetalae</taxon>
        <taxon>rosids</taxon>
        <taxon>fabids</taxon>
        <taxon>Rosales</taxon>
        <taxon>Rosaceae</taxon>
        <taxon>Amygdaloideae</taxon>
        <taxon>Amygdaleae</taxon>
        <taxon>Prunus</taxon>
    </lineage>
</organism>
<name>A0A6J5V602_PRUAR</name>
<sequence>MHFGNTTLKRAESARAKLKKRLELQHIEINAPCEKSMSFVQHDCRKEDLLISFVSISALDNITVKLKRKLDLLEPSPTTAPNNSIENAQFQLVVEWFQGCSFETKRQCTLTNNVVTRRPCKKPKTISQKRSIVLNSQSQPLSSVKPRKLPSKLLVYRPKPIVDDSCLTPEFNKWFPEHMLIHIRGAQDVQSDGKCGFRAIGSLMGIGDNAWHNVDDYTKYETPHIM</sequence>
<dbReference type="AlphaFoldDB" id="A0A6J5V602"/>
<protein>
    <recommendedName>
        <fullName evidence="5">OTU domain-containing protein</fullName>
    </recommendedName>
</protein>
<reference evidence="4" key="1">
    <citation type="journal article" date="2020" name="Genome Biol.">
        <title>Gamete binning: chromosome-level and haplotype-resolved genome assembly enabled by high-throughput single-cell sequencing of gamete genomes.</title>
        <authorList>
            <person name="Campoy J.A."/>
            <person name="Sun H."/>
            <person name="Goel M."/>
            <person name="Jiao W.-B."/>
            <person name="Folz-Donahue K."/>
            <person name="Wang N."/>
            <person name="Rubio M."/>
            <person name="Liu C."/>
            <person name="Kukat C."/>
            <person name="Ruiz D."/>
            <person name="Huettel B."/>
            <person name="Schneeberger K."/>
        </authorList>
    </citation>
    <scope>NUCLEOTIDE SEQUENCE [LARGE SCALE GENOMIC DNA]</scope>
    <source>
        <strain evidence="4">cv. Rojo Pasion</strain>
    </source>
</reference>
<accession>A0A6J5V602</accession>
<keyword evidence="4" id="KW-1185">Reference proteome</keyword>
<dbReference type="Proteomes" id="UP000507222">
    <property type="component" value="Unassembled WGS sequence"/>
</dbReference>
<dbReference type="OrthoDB" id="2422440at2759"/>
<dbReference type="Proteomes" id="UP000507245">
    <property type="component" value="Unassembled WGS sequence"/>
</dbReference>
<dbReference type="EMBL" id="CAEKKB010000006">
    <property type="protein sequence ID" value="CAB4313948.1"/>
    <property type="molecule type" value="Genomic_DNA"/>
</dbReference>
<evidence type="ECO:0000313" key="1">
    <source>
        <dbReference type="EMBL" id="CAB4283631.1"/>
    </source>
</evidence>
<evidence type="ECO:0000313" key="2">
    <source>
        <dbReference type="EMBL" id="CAB4313948.1"/>
    </source>
</evidence>
<gene>
    <name evidence="1" type="ORF">CURHAP_LOCUS38543</name>
    <name evidence="2" type="ORF">ORAREDHAP_LOCUS37721</name>
</gene>